<keyword evidence="3" id="KW-1185">Reference proteome</keyword>
<dbReference type="EMBL" id="JAWQEG010005701">
    <property type="protein sequence ID" value="KAK3857078.1"/>
    <property type="molecule type" value="Genomic_DNA"/>
</dbReference>
<dbReference type="AlphaFoldDB" id="A0AAE1BU71"/>
<evidence type="ECO:0000313" key="3">
    <source>
        <dbReference type="Proteomes" id="UP001286313"/>
    </source>
</evidence>
<name>A0AAE1BU71_PETCI</name>
<organism evidence="2 3">
    <name type="scientific">Petrolisthes cinctipes</name>
    <name type="common">Flat porcelain crab</name>
    <dbReference type="NCBI Taxonomy" id="88211"/>
    <lineage>
        <taxon>Eukaryota</taxon>
        <taxon>Metazoa</taxon>
        <taxon>Ecdysozoa</taxon>
        <taxon>Arthropoda</taxon>
        <taxon>Crustacea</taxon>
        <taxon>Multicrustacea</taxon>
        <taxon>Malacostraca</taxon>
        <taxon>Eumalacostraca</taxon>
        <taxon>Eucarida</taxon>
        <taxon>Decapoda</taxon>
        <taxon>Pleocyemata</taxon>
        <taxon>Anomura</taxon>
        <taxon>Galatheoidea</taxon>
        <taxon>Porcellanidae</taxon>
        <taxon>Petrolisthes</taxon>
    </lineage>
</organism>
<evidence type="ECO:0000313" key="2">
    <source>
        <dbReference type="EMBL" id="KAK3857078.1"/>
    </source>
</evidence>
<evidence type="ECO:0000256" key="1">
    <source>
        <dbReference type="SAM" id="MobiDB-lite"/>
    </source>
</evidence>
<proteinExistence type="predicted"/>
<sequence length="118" mass="12188">MTPLMSNTKNPGERGGVSGSPHHLFALTLTRLHACSPLEGQESRPAGKLWCRVRSCGGSTLSRWLAGWLAGVVGEEEAGRERMAGWGGGRGGGGEREDGWLAGWLTGWGGGIGDGGGT</sequence>
<accession>A0AAE1BU71</accession>
<feature type="compositionally biased region" description="Polar residues" evidence="1">
    <location>
        <begin position="1"/>
        <end position="10"/>
    </location>
</feature>
<dbReference type="Proteomes" id="UP001286313">
    <property type="component" value="Unassembled WGS sequence"/>
</dbReference>
<gene>
    <name evidence="2" type="ORF">Pcinc_036653</name>
</gene>
<feature type="region of interest" description="Disordered" evidence="1">
    <location>
        <begin position="1"/>
        <end position="20"/>
    </location>
</feature>
<reference evidence="2" key="1">
    <citation type="submission" date="2023-10" db="EMBL/GenBank/DDBJ databases">
        <title>Genome assemblies of two species of porcelain crab, Petrolisthes cinctipes and Petrolisthes manimaculis (Anomura: Porcellanidae).</title>
        <authorList>
            <person name="Angst P."/>
        </authorList>
    </citation>
    <scope>NUCLEOTIDE SEQUENCE</scope>
    <source>
        <strain evidence="2">PB745_01</strain>
        <tissue evidence="2">Gill</tissue>
    </source>
</reference>
<protein>
    <submittedName>
        <fullName evidence="2">Uncharacterized protein</fullName>
    </submittedName>
</protein>
<comment type="caution">
    <text evidence="2">The sequence shown here is derived from an EMBL/GenBank/DDBJ whole genome shotgun (WGS) entry which is preliminary data.</text>
</comment>